<organism evidence="8 9">
    <name type="scientific">Methanohalophilus halophilus</name>
    <dbReference type="NCBI Taxonomy" id="2177"/>
    <lineage>
        <taxon>Archaea</taxon>
        <taxon>Methanobacteriati</taxon>
        <taxon>Methanobacteriota</taxon>
        <taxon>Stenosarchaea group</taxon>
        <taxon>Methanomicrobia</taxon>
        <taxon>Methanosarcinales</taxon>
        <taxon>Methanosarcinaceae</taxon>
        <taxon>Methanohalophilus</taxon>
    </lineage>
</organism>
<evidence type="ECO:0000256" key="3">
    <source>
        <dbReference type="ARBA" id="ARBA00022679"/>
    </source>
</evidence>
<dbReference type="NCBIfam" id="TIGR01463">
    <property type="entry name" value="mtaA_cmuA"/>
    <property type="match status" value="1"/>
</dbReference>
<dbReference type="PANTHER" id="PTHR47099">
    <property type="entry name" value="METHYLCOBAMIDE:COM METHYLTRANSFERASE MTBA"/>
    <property type="match status" value="1"/>
</dbReference>
<accession>A0A3M9L4Z7</accession>
<dbReference type="GO" id="GO:0006730">
    <property type="term" value="P:one-carbon metabolic process"/>
    <property type="evidence" value="ECO:0007669"/>
    <property type="project" value="InterPro"/>
</dbReference>
<dbReference type="NCBIfam" id="NF004889">
    <property type="entry name" value="PRK06252.1"/>
    <property type="match status" value="1"/>
</dbReference>
<dbReference type="Proteomes" id="UP000267921">
    <property type="component" value="Unassembled WGS sequence"/>
</dbReference>
<evidence type="ECO:0000313" key="9">
    <source>
        <dbReference type="Proteomes" id="UP000267921"/>
    </source>
</evidence>
<dbReference type="Pfam" id="PF01208">
    <property type="entry name" value="URO-D"/>
    <property type="match status" value="1"/>
</dbReference>
<evidence type="ECO:0000256" key="6">
    <source>
        <dbReference type="ARBA" id="ARBA00022994"/>
    </source>
</evidence>
<dbReference type="GO" id="GO:0008168">
    <property type="term" value="F:methyltransferase activity"/>
    <property type="evidence" value="ECO:0007669"/>
    <property type="project" value="UniProtKB-KW"/>
</dbReference>
<proteinExistence type="predicted"/>
<dbReference type="NCBIfam" id="NF040654">
    <property type="entry name" value="MtaA_Meth"/>
    <property type="match status" value="1"/>
</dbReference>
<keyword evidence="3 8" id="KW-0808">Transferase</keyword>
<dbReference type="EMBL" id="RJJG01000005">
    <property type="protein sequence ID" value="RNI08371.1"/>
    <property type="molecule type" value="Genomic_DNA"/>
</dbReference>
<evidence type="ECO:0000256" key="1">
    <source>
        <dbReference type="ARBA" id="ARBA00001947"/>
    </source>
</evidence>
<dbReference type="CDD" id="cd03307">
    <property type="entry name" value="Mta_CmuA_like"/>
    <property type="match status" value="1"/>
</dbReference>
<dbReference type="EC" id="2.1.1.-" evidence="8"/>
<protein>
    <submittedName>
        <fullName evidence="8">MtaA/CmuA family methyltransferase</fullName>
        <ecNumber evidence="8">2.1.1.-</ecNumber>
    </submittedName>
</protein>
<dbReference type="AlphaFoldDB" id="A0A3M9L4Z7"/>
<dbReference type="Gene3D" id="3.20.20.210">
    <property type="match status" value="1"/>
</dbReference>
<dbReference type="GO" id="GO:0015948">
    <property type="term" value="P:methanogenesis"/>
    <property type="evidence" value="ECO:0007669"/>
    <property type="project" value="UniProtKB-KW"/>
</dbReference>
<sequence>MGRKMQSGLRENLLKVLDGKEDGIIPVLSVTQTATNGLMETTGAFWPQAHSSAFQMAELSLAAHTVGGLEAIRYPFCLTVLAEALGCEVDLGTINRPPEVMSHPFAEKVEKPDIPADLYDRARVPVVLETTRRLKNLAPNVPLIAGMEGPATLVYHLIGAQDYLKWALFKPETFKMYIREATCICEGYAKLLFEAGADVICLDDTVAGPETLDCLLFETLIKPSYQYLTHSIEGPVVIHMCGNTTSILSSLANCGFEGISIEESVSVAEAKSQIGSRTILIGNISTTNTLLYSTPEEVEEEALKCLEEGVDILAPGCGLAPETPVVNIRAMEQARDKYQNVFVK</sequence>
<dbReference type="SUPFAM" id="SSF51726">
    <property type="entry name" value="UROD/MetE-like"/>
    <property type="match status" value="1"/>
</dbReference>
<keyword evidence="6" id="KW-0484">Methanogenesis</keyword>
<evidence type="ECO:0000256" key="4">
    <source>
        <dbReference type="ARBA" id="ARBA00022723"/>
    </source>
</evidence>
<keyword evidence="5" id="KW-0862">Zinc</keyword>
<name>A0A3M9L4Z7_9EURY</name>
<keyword evidence="4" id="KW-0479">Metal-binding</keyword>
<dbReference type="PANTHER" id="PTHR47099:SF1">
    <property type="entry name" value="METHYLCOBAMIDE:COM METHYLTRANSFERASE MTBA"/>
    <property type="match status" value="1"/>
</dbReference>
<comment type="caution">
    <text evidence="8">The sequence shown here is derived from an EMBL/GenBank/DDBJ whole genome shotgun (WGS) entry which is preliminary data.</text>
</comment>
<dbReference type="InterPro" id="IPR038071">
    <property type="entry name" value="UROD/MetE-like_sf"/>
</dbReference>
<evidence type="ECO:0000259" key="7">
    <source>
        <dbReference type="Pfam" id="PF01208"/>
    </source>
</evidence>
<evidence type="ECO:0000313" key="8">
    <source>
        <dbReference type="EMBL" id="RNI08371.1"/>
    </source>
</evidence>
<evidence type="ECO:0000256" key="2">
    <source>
        <dbReference type="ARBA" id="ARBA00022603"/>
    </source>
</evidence>
<gene>
    <name evidence="8" type="ORF">EFE40_07435</name>
</gene>
<dbReference type="GO" id="GO:0006779">
    <property type="term" value="P:porphyrin-containing compound biosynthetic process"/>
    <property type="evidence" value="ECO:0007669"/>
    <property type="project" value="InterPro"/>
</dbReference>
<dbReference type="GO" id="GO:0004853">
    <property type="term" value="F:uroporphyrinogen decarboxylase activity"/>
    <property type="evidence" value="ECO:0007669"/>
    <property type="project" value="InterPro"/>
</dbReference>
<dbReference type="GO" id="GO:0032259">
    <property type="term" value="P:methylation"/>
    <property type="evidence" value="ECO:0007669"/>
    <property type="project" value="UniProtKB-KW"/>
</dbReference>
<dbReference type="InterPro" id="IPR052024">
    <property type="entry name" value="Methanogen_methyltrans"/>
</dbReference>
<keyword evidence="2 8" id="KW-0489">Methyltransferase</keyword>
<dbReference type="InterPro" id="IPR000257">
    <property type="entry name" value="Uroporphyrinogen_deCOase"/>
</dbReference>
<comment type="cofactor">
    <cofactor evidence="1">
        <name>Zn(2+)</name>
        <dbReference type="ChEBI" id="CHEBI:29105"/>
    </cofactor>
</comment>
<reference evidence="8 9" key="1">
    <citation type="submission" date="2018-10" db="EMBL/GenBank/DDBJ databases">
        <title>Cultivation of a novel Methanohalophilus strain from Kebrit Deep of the Red Sea and a genomic comparison of members of the genus Methanohalophilus.</title>
        <authorList>
            <person name="Guan Y."/>
            <person name="Ngugi D.K."/>
            <person name="Stingl U."/>
        </authorList>
    </citation>
    <scope>NUCLEOTIDE SEQUENCE [LARGE SCALE GENOMIC DNA]</scope>
    <source>
        <strain evidence="8 9">DSM 3094</strain>
    </source>
</reference>
<dbReference type="InterPro" id="IPR006360">
    <property type="entry name" value="Mtase_MtaA_CmuA"/>
</dbReference>
<dbReference type="GO" id="GO:0046872">
    <property type="term" value="F:metal ion binding"/>
    <property type="evidence" value="ECO:0007669"/>
    <property type="project" value="UniProtKB-KW"/>
</dbReference>
<feature type="domain" description="Uroporphyrinogen decarboxylase (URO-D)" evidence="7">
    <location>
        <begin position="10"/>
        <end position="338"/>
    </location>
</feature>
<evidence type="ECO:0000256" key="5">
    <source>
        <dbReference type="ARBA" id="ARBA00022833"/>
    </source>
</evidence>